<evidence type="ECO:0000256" key="9">
    <source>
        <dbReference type="ARBA" id="ARBA00022989"/>
    </source>
</evidence>
<reference evidence="16 17" key="1">
    <citation type="journal article" date="2015" name="Genome Announc.">
        <title>Expanding the biotechnology potential of lactobacilli through comparative genomics of 213 strains and associated genera.</title>
        <authorList>
            <person name="Sun Z."/>
            <person name="Harris H.M."/>
            <person name="McCann A."/>
            <person name="Guo C."/>
            <person name="Argimon S."/>
            <person name="Zhang W."/>
            <person name="Yang X."/>
            <person name="Jeffery I.B."/>
            <person name="Cooney J.C."/>
            <person name="Kagawa T.F."/>
            <person name="Liu W."/>
            <person name="Song Y."/>
            <person name="Salvetti E."/>
            <person name="Wrobel A."/>
            <person name="Rasinkangas P."/>
            <person name="Parkhill J."/>
            <person name="Rea M.C."/>
            <person name="O'Sullivan O."/>
            <person name="Ritari J."/>
            <person name="Douillard F.P."/>
            <person name="Paul Ross R."/>
            <person name="Yang R."/>
            <person name="Briner A.E."/>
            <person name="Felis G.E."/>
            <person name="de Vos W.M."/>
            <person name="Barrangou R."/>
            <person name="Klaenhammer T.R."/>
            <person name="Caufield P.W."/>
            <person name="Cui Y."/>
            <person name="Zhang H."/>
            <person name="O'Toole P.W."/>
        </authorList>
    </citation>
    <scope>NUCLEOTIDE SEQUENCE [LARGE SCALE GENOMIC DNA]</scope>
    <source>
        <strain evidence="16 17">DSM 5707</strain>
    </source>
</reference>
<feature type="domain" description="Histidine kinase" evidence="14">
    <location>
        <begin position="275"/>
        <end position="492"/>
    </location>
</feature>
<evidence type="ECO:0000313" key="17">
    <source>
        <dbReference type="Proteomes" id="UP000051957"/>
    </source>
</evidence>
<dbReference type="FunFam" id="1.10.287.130:FF:000001">
    <property type="entry name" value="Two-component sensor histidine kinase"/>
    <property type="match status" value="1"/>
</dbReference>
<sequence>MTQSNSKPKRRKTSLKWKWAFFTSIGVLAIVVIFSLLIFNRFTNVLLQQERSHVDNTLSTVSSRLTNYSSPLTKKDVAYYLKPRISNDSDRITQANGNDLYSNSLIVNFSRDNILVNVYSVNGKELFESRQGDVKFYNTSKRKIITRKQNGRQVLVGSEPLLSKKNGSLIGYAQVTDKLDSYRSTTRKLLAILAILVLISVLLTMIFAYILAQELLRPINQIQKTINEVKSDPDSDARIPAFRSNDELTDLAELLNGMLDQTQRYIDQQEQFVEDVSHELRTPVAVIQGHMEMLLRWGKDDPEVLEESLKASLQETNRMKSLVSEMLDLSRAEQIEINYGEEITNVNQVFEQVYNDFTMIHPDFTFTFDDDTDKNVYVKIYRNHLEQVLVILLDNAIKYSTNRKEVHMSLSTTMSMVNIAIQDFGEGISEEDKQKVFNRFYRVDKARSRDKGGNGLGLSIAHRLVEAYHGNISIESSLGYGSIFQINLPIMQDMPDEELEDEDQSDSGDQSSDHGLPEGILDTSTQADKSHEKDADLKDSADDSQSDHKNEAGPKV</sequence>
<evidence type="ECO:0000256" key="1">
    <source>
        <dbReference type="ARBA" id="ARBA00000085"/>
    </source>
</evidence>
<dbReference type="PANTHER" id="PTHR45528:SF12">
    <property type="entry name" value="SENSOR HISTIDINE KINASE ARSS"/>
    <property type="match status" value="1"/>
</dbReference>
<keyword evidence="5" id="KW-0597">Phosphoprotein</keyword>
<comment type="caution">
    <text evidence="16">The sequence shown here is derived from an EMBL/GenBank/DDBJ whole genome shotgun (WGS) entry which is preliminary data.</text>
</comment>
<evidence type="ECO:0000256" key="3">
    <source>
        <dbReference type="ARBA" id="ARBA00012438"/>
    </source>
</evidence>
<keyword evidence="7 13" id="KW-0812">Transmembrane</keyword>
<dbReference type="SUPFAM" id="SSF55874">
    <property type="entry name" value="ATPase domain of HSP90 chaperone/DNA topoisomerase II/histidine kinase"/>
    <property type="match status" value="1"/>
</dbReference>
<dbReference type="InterPro" id="IPR003661">
    <property type="entry name" value="HisK_dim/P_dom"/>
</dbReference>
<keyword evidence="10" id="KW-0902">Two-component regulatory system</keyword>
<dbReference type="InterPro" id="IPR004358">
    <property type="entry name" value="Sig_transdc_His_kin-like_C"/>
</dbReference>
<dbReference type="InterPro" id="IPR036890">
    <property type="entry name" value="HATPase_C_sf"/>
</dbReference>
<dbReference type="Gene3D" id="6.10.340.10">
    <property type="match status" value="1"/>
</dbReference>
<gene>
    <name evidence="16" type="ORF">FC51_GL000416</name>
</gene>
<keyword evidence="9 13" id="KW-1133">Transmembrane helix</keyword>
<proteinExistence type="predicted"/>
<dbReference type="CDD" id="cd00082">
    <property type="entry name" value="HisKA"/>
    <property type="match status" value="1"/>
</dbReference>
<dbReference type="GeneID" id="69803904"/>
<name>A0A0R1Z9Y1_9LACO</name>
<dbReference type="GO" id="GO:0000155">
    <property type="term" value="F:phosphorelay sensor kinase activity"/>
    <property type="evidence" value="ECO:0007669"/>
    <property type="project" value="InterPro"/>
</dbReference>
<organism evidence="16 17">
    <name type="scientific">Lentilactobacillus parabuchneri DSM 5707 = NBRC 107865</name>
    <dbReference type="NCBI Taxonomy" id="1423784"/>
    <lineage>
        <taxon>Bacteria</taxon>
        <taxon>Bacillati</taxon>
        <taxon>Bacillota</taxon>
        <taxon>Bacilli</taxon>
        <taxon>Lactobacillales</taxon>
        <taxon>Lactobacillaceae</taxon>
        <taxon>Lentilactobacillus</taxon>
    </lineage>
</organism>
<feature type="domain" description="HAMP" evidence="15">
    <location>
        <begin position="213"/>
        <end position="267"/>
    </location>
</feature>
<dbReference type="PRINTS" id="PR00344">
    <property type="entry name" value="BCTRLSENSOR"/>
</dbReference>
<dbReference type="AlphaFoldDB" id="A0A0R1Z9Y1"/>
<dbReference type="Pfam" id="PF02518">
    <property type="entry name" value="HATPase_c"/>
    <property type="match status" value="1"/>
</dbReference>
<evidence type="ECO:0000256" key="5">
    <source>
        <dbReference type="ARBA" id="ARBA00022553"/>
    </source>
</evidence>
<dbReference type="PATRIC" id="fig|1423784.4.peg.413"/>
<dbReference type="InterPro" id="IPR050398">
    <property type="entry name" value="HssS/ArlS-like"/>
</dbReference>
<dbReference type="Pfam" id="PF18719">
    <property type="entry name" value="ArlS_N"/>
    <property type="match status" value="1"/>
</dbReference>
<dbReference type="EMBL" id="AZGK01000001">
    <property type="protein sequence ID" value="KRM47932.1"/>
    <property type="molecule type" value="Genomic_DNA"/>
</dbReference>
<dbReference type="PANTHER" id="PTHR45528">
    <property type="entry name" value="SENSOR HISTIDINE KINASE CPXA"/>
    <property type="match status" value="1"/>
</dbReference>
<dbReference type="SMART" id="SM00387">
    <property type="entry name" value="HATPase_c"/>
    <property type="match status" value="1"/>
</dbReference>
<dbReference type="SMART" id="SM00304">
    <property type="entry name" value="HAMP"/>
    <property type="match status" value="1"/>
</dbReference>
<accession>A0A0R1Z9Y1</accession>
<feature type="transmembrane region" description="Helical" evidence="13">
    <location>
        <begin position="20"/>
        <end position="39"/>
    </location>
</feature>
<dbReference type="InterPro" id="IPR003594">
    <property type="entry name" value="HATPase_dom"/>
</dbReference>
<dbReference type="SUPFAM" id="SSF47384">
    <property type="entry name" value="Homodimeric domain of signal transducing histidine kinase"/>
    <property type="match status" value="1"/>
</dbReference>
<evidence type="ECO:0000256" key="2">
    <source>
        <dbReference type="ARBA" id="ARBA00004141"/>
    </source>
</evidence>
<dbReference type="InterPro" id="IPR003660">
    <property type="entry name" value="HAMP_dom"/>
</dbReference>
<feature type="compositionally biased region" description="Acidic residues" evidence="12">
    <location>
        <begin position="497"/>
        <end position="506"/>
    </location>
</feature>
<dbReference type="InterPro" id="IPR041610">
    <property type="entry name" value="ArlS_N"/>
</dbReference>
<keyword evidence="6" id="KW-0808">Transferase</keyword>
<dbReference type="CDD" id="cd06225">
    <property type="entry name" value="HAMP"/>
    <property type="match status" value="1"/>
</dbReference>
<comment type="subcellular location">
    <subcellularLocation>
        <location evidence="2">Membrane</location>
        <topology evidence="2">Multi-pass membrane protein</topology>
    </subcellularLocation>
</comment>
<dbReference type="PROSITE" id="PS50109">
    <property type="entry name" value="HIS_KIN"/>
    <property type="match status" value="1"/>
</dbReference>
<keyword evidence="8 16" id="KW-0418">Kinase</keyword>
<feature type="compositionally biased region" description="Basic and acidic residues" evidence="12">
    <location>
        <begin position="528"/>
        <end position="556"/>
    </location>
</feature>
<evidence type="ECO:0000256" key="4">
    <source>
        <dbReference type="ARBA" id="ARBA00015735"/>
    </source>
</evidence>
<feature type="region of interest" description="Disordered" evidence="12">
    <location>
        <begin position="497"/>
        <end position="556"/>
    </location>
</feature>
<evidence type="ECO:0000256" key="7">
    <source>
        <dbReference type="ARBA" id="ARBA00022692"/>
    </source>
</evidence>
<evidence type="ECO:0000256" key="13">
    <source>
        <dbReference type="SAM" id="Phobius"/>
    </source>
</evidence>
<dbReference type="EC" id="2.7.13.3" evidence="3"/>
<dbReference type="RefSeq" id="WP_057910421.1">
    <property type="nucleotide sequence ID" value="NZ_AZGK01000001.1"/>
</dbReference>
<evidence type="ECO:0000256" key="12">
    <source>
        <dbReference type="SAM" id="MobiDB-lite"/>
    </source>
</evidence>
<protein>
    <recommendedName>
        <fullName evidence="4">Signal transduction histidine-protein kinase ArlS</fullName>
        <ecNumber evidence="3">2.7.13.3</ecNumber>
    </recommendedName>
</protein>
<dbReference type="FunFam" id="3.30.565.10:FF:000006">
    <property type="entry name" value="Sensor histidine kinase WalK"/>
    <property type="match status" value="1"/>
</dbReference>
<evidence type="ECO:0000256" key="10">
    <source>
        <dbReference type="ARBA" id="ARBA00023012"/>
    </source>
</evidence>
<evidence type="ECO:0000256" key="6">
    <source>
        <dbReference type="ARBA" id="ARBA00022679"/>
    </source>
</evidence>
<dbReference type="PROSITE" id="PS50885">
    <property type="entry name" value="HAMP"/>
    <property type="match status" value="1"/>
</dbReference>
<comment type="catalytic activity">
    <reaction evidence="1">
        <text>ATP + protein L-histidine = ADP + protein N-phospho-L-histidine.</text>
        <dbReference type="EC" id="2.7.13.3"/>
    </reaction>
</comment>
<dbReference type="SUPFAM" id="SSF158472">
    <property type="entry name" value="HAMP domain-like"/>
    <property type="match status" value="1"/>
</dbReference>
<evidence type="ECO:0000259" key="15">
    <source>
        <dbReference type="PROSITE" id="PS50885"/>
    </source>
</evidence>
<dbReference type="Gene3D" id="1.10.287.130">
    <property type="match status" value="1"/>
</dbReference>
<dbReference type="InterPro" id="IPR036097">
    <property type="entry name" value="HisK_dim/P_sf"/>
</dbReference>
<evidence type="ECO:0000313" key="16">
    <source>
        <dbReference type="EMBL" id="KRM47932.1"/>
    </source>
</evidence>
<keyword evidence="11 13" id="KW-0472">Membrane</keyword>
<dbReference type="Proteomes" id="UP000051957">
    <property type="component" value="Unassembled WGS sequence"/>
</dbReference>
<evidence type="ECO:0000256" key="11">
    <source>
        <dbReference type="ARBA" id="ARBA00023136"/>
    </source>
</evidence>
<feature type="transmembrane region" description="Helical" evidence="13">
    <location>
        <begin position="189"/>
        <end position="212"/>
    </location>
</feature>
<dbReference type="InterPro" id="IPR005467">
    <property type="entry name" value="His_kinase_dom"/>
</dbReference>
<evidence type="ECO:0000256" key="8">
    <source>
        <dbReference type="ARBA" id="ARBA00022777"/>
    </source>
</evidence>
<evidence type="ECO:0000259" key="14">
    <source>
        <dbReference type="PROSITE" id="PS50109"/>
    </source>
</evidence>
<dbReference type="Pfam" id="PF00512">
    <property type="entry name" value="HisKA"/>
    <property type="match status" value="1"/>
</dbReference>
<dbReference type="GO" id="GO:0016020">
    <property type="term" value="C:membrane"/>
    <property type="evidence" value="ECO:0007669"/>
    <property type="project" value="UniProtKB-SubCell"/>
</dbReference>
<dbReference type="SMART" id="SM00388">
    <property type="entry name" value="HisKA"/>
    <property type="match status" value="1"/>
</dbReference>
<dbReference type="Gene3D" id="3.30.565.10">
    <property type="entry name" value="Histidine kinase-like ATPase, C-terminal domain"/>
    <property type="match status" value="1"/>
</dbReference>
<dbReference type="Pfam" id="PF00672">
    <property type="entry name" value="HAMP"/>
    <property type="match status" value="1"/>
</dbReference>